<accession>A0A4P9ZAK3</accession>
<dbReference type="Proteomes" id="UP000268321">
    <property type="component" value="Unassembled WGS sequence"/>
</dbReference>
<dbReference type="EMBL" id="ML004572">
    <property type="protein sequence ID" value="RKP28820.1"/>
    <property type="molecule type" value="Genomic_DNA"/>
</dbReference>
<evidence type="ECO:0000313" key="2">
    <source>
        <dbReference type="EMBL" id="RKP28820.1"/>
    </source>
</evidence>
<evidence type="ECO:0000313" key="1">
    <source>
        <dbReference type="EMBL" id="RKP28494.1"/>
    </source>
</evidence>
<dbReference type="EMBL" id="ML004897">
    <property type="protein sequence ID" value="RKP28494.1"/>
    <property type="molecule type" value="Genomic_DNA"/>
</dbReference>
<evidence type="ECO:0000313" key="3">
    <source>
        <dbReference type="Proteomes" id="UP000268321"/>
    </source>
</evidence>
<protein>
    <submittedName>
        <fullName evidence="2">Uncharacterized protein</fullName>
    </submittedName>
</protein>
<dbReference type="AlphaFoldDB" id="A0A4P9ZAK3"/>
<dbReference type="InterPro" id="IPR044792">
    <property type="entry name" value="TAR1"/>
</dbReference>
<gene>
    <name evidence="2" type="ORF">METBISCDRAFT_20109</name>
    <name evidence="1" type="ORF">METBISCDRAFT_20422</name>
</gene>
<sequence length="102" mass="11514">FPSNNFTYCFTLFSKCFSSFHHCTCSLSVSRRYLALDGVYHLVRVAFPNNSTLLVEGWGRILTGLSPSMAPCSNGLLRSTPSATVTMPKLLKMSFCRFTRRY</sequence>
<reference evidence="3" key="1">
    <citation type="journal article" date="2018" name="Nat. Microbiol.">
        <title>Leveraging single-cell genomics to expand the fungal tree of life.</title>
        <authorList>
            <person name="Ahrendt S.R."/>
            <person name="Quandt C.A."/>
            <person name="Ciobanu D."/>
            <person name="Clum A."/>
            <person name="Salamov A."/>
            <person name="Andreopoulos B."/>
            <person name="Cheng J.F."/>
            <person name="Woyke T."/>
            <person name="Pelin A."/>
            <person name="Henrissat B."/>
            <person name="Reynolds N.K."/>
            <person name="Benny G.L."/>
            <person name="Smith M.E."/>
            <person name="James T.Y."/>
            <person name="Grigoriev I.V."/>
        </authorList>
    </citation>
    <scope>NUCLEOTIDE SEQUENCE [LARGE SCALE GENOMIC DNA]</scope>
    <source>
        <strain evidence="3">Baker2002</strain>
    </source>
</reference>
<keyword evidence="3" id="KW-1185">Reference proteome</keyword>
<organism evidence="2 3">
    <name type="scientific">Metschnikowia bicuspidata</name>
    <dbReference type="NCBI Taxonomy" id="27322"/>
    <lineage>
        <taxon>Eukaryota</taxon>
        <taxon>Fungi</taxon>
        <taxon>Dikarya</taxon>
        <taxon>Ascomycota</taxon>
        <taxon>Saccharomycotina</taxon>
        <taxon>Pichiomycetes</taxon>
        <taxon>Metschnikowiaceae</taxon>
        <taxon>Metschnikowia</taxon>
    </lineage>
</organism>
<feature type="non-terminal residue" evidence="2">
    <location>
        <position position="1"/>
    </location>
</feature>
<reference evidence="2" key="2">
    <citation type="submission" date="2018-08" db="EMBL/GenBank/DDBJ databases">
        <title>Leveraging single-cell genomics to expand the Fungal Tree of Life.</title>
        <authorList>
            <consortium name="DOE Joint Genome Institute"/>
            <person name="Ahrendt S.R."/>
            <person name="Quandt C.A."/>
            <person name="Ciobanu D."/>
            <person name="Clum A."/>
            <person name="Salamov A."/>
            <person name="Andreopoulos B."/>
            <person name="Cheng J.-F."/>
            <person name="Woyke T."/>
            <person name="Pelin A."/>
            <person name="Henrissat B."/>
            <person name="Reynolds N."/>
            <person name="Benny G.L."/>
            <person name="Smith M.E."/>
            <person name="James T.Y."/>
            <person name="Grigoriev I.V."/>
        </authorList>
    </citation>
    <scope>NUCLEOTIDE SEQUENCE</scope>
    <source>
        <strain evidence="2">Baker2002</strain>
    </source>
</reference>
<dbReference type="OrthoDB" id="4095080at2759"/>
<dbReference type="PANTHER" id="PTHR47188:SF1">
    <property type="entry name" value="PROTEIN TAR1"/>
    <property type="match status" value="1"/>
</dbReference>
<dbReference type="GO" id="GO:0043457">
    <property type="term" value="P:regulation of cellular respiration"/>
    <property type="evidence" value="ECO:0007669"/>
    <property type="project" value="InterPro"/>
</dbReference>
<proteinExistence type="predicted"/>
<name>A0A4P9ZAK3_9ASCO</name>
<dbReference type="PANTHER" id="PTHR47188">
    <property type="entry name" value="PROTEIN TAR1"/>
    <property type="match status" value="1"/>
</dbReference>